<gene>
    <name evidence="2" type="ORF">LOD99_1349</name>
</gene>
<accession>A0AAV7K7S7</accession>
<dbReference type="AlphaFoldDB" id="A0AAV7K7S7"/>
<keyword evidence="1" id="KW-0175">Coiled coil</keyword>
<dbReference type="Proteomes" id="UP001165289">
    <property type="component" value="Unassembled WGS sequence"/>
</dbReference>
<comment type="caution">
    <text evidence="2">The sequence shown here is derived from an EMBL/GenBank/DDBJ whole genome shotgun (WGS) entry which is preliminary data.</text>
</comment>
<proteinExistence type="predicted"/>
<sequence length="382" mass="44924">MAAEGNHINPPHVAIEDELTEIRRLLTLMVNNPATDQANIALETIVYKYHANLLQHSEVLAAREVVRLPLRPPDADLQHQQLQQLARENDELTNKLREQEENIDLLHRVNKDWENQYKRNDANHLREKQLLEKSIRELQSKIELISTIRSGDDSNPPPQEHIVQLINEKEEALNKVKELFNANNKLKKKLETQEQLIQEDEQNAEAVDKMLNELKDRYKQKEAEEAKNISEYNELMTRYNEFKDQYESAKVSEADANTKLRKSEESLKSKVDEIEKAKTDYRALQKKLILSLLGEEKVEPKKETKKKKKVRLLSRNPYGLEHYDPELLDFYQPDIDIMAHRHGSRKHRTPPLSRLSEWDLDYETLDTPRFGHRGRYYTIDSD</sequence>
<keyword evidence="3" id="KW-1185">Reference proteome</keyword>
<organism evidence="2 3">
    <name type="scientific">Oopsacas minuta</name>
    <dbReference type="NCBI Taxonomy" id="111878"/>
    <lineage>
        <taxon>Eukaryota</taxon>
        <taxon>Metazoa</taxon>
        <taxon>Porifera</taxon>
        <taxon>Hexactinellida</taxon>
        <taxon>Hexasterophora</taxon>
        <taxon>Lyssacinosida</taxon>
        <taxon>Leucopsacidae</taxon>
        <taxon>Oopsacas</taxon>
    </lineage>
</organism>
<name>A0AAV7K7S7_9METZ</name>
<evidence type="ECO:0000313" key="2">
    <source>
        <dbReference type="EMBL" id="KAI6656554.1"/>
    </source>
</evidence>
<feature type="coiled-coil region" evidence="1">
    <location>
        <begin position="257"/>
        <end position="287"/>
    </location>
</feature>
<feature type="coiled-coil region" evidence="1">
    <location>
        <begin position="75"/>
        <end position="116"/>
    </location>
</feature>
<dbReference type="EMBL" id="JAKMXF010000144">
    <property type="protein sequence ID" value="KAI6656554.1"/>
    <property type="molecule type" value="Genomic_DNA"/>
</dbReference>
<evidence type="ECO:0000313" key="3">
    <source>
        <dbReference type="Proteomes" id="UP001165289"/>
    </source>
</evidence>
<reference evidence="2 3" key="1">
    <citation type="journal article" date="2023" name="BMC Biol.">
        <title>The compact genome of the sponge Oopsacas minuta (Hexactinellida) is lacking key metazoan core genes.</title>
        <authorList>
            <person name="Santini S."/>
            <person name="Schenkelaars Q."/>
            <person name="Jourda C."/>
            <person name="Duchesne M."/>
            <person name="Belahbib H."/>
            <person name="Rocher C."/>
            <person name="Selva M."/>
            <person name="Riesgo A."/>
            <person name="Vervoort M."/>
            <person name="Leys S.P."/>
            <person name="Kodjabachian L."/>
            <person name="Le Bivic A."/>
            <person name="Borchiellini C."/>
            <person name="Claverie J.M."/>
            <person name="Renard E."/>
        </authorList>
    </citation>
    <scope>NUCLEOTIDE SEQUENCE [LARGE SCALE GENOMIC DNA]</scope>
    <source>
        <strain evidence="2">SPO-2</strain>
    </source>
</reference>
<evidence type="ECO:0000256" key="1">
    <source>
        <dbReference type="SAM" id="Coils"/>
    </source>
</evidence>
<feature type="coiled-coil region" evidence="1">
    <location>
        <begin position="162"/>
        <end position="231"/>
    </location>
</feature>
<protein>
    <submittedName>
        <fullName evidence="2">Uncharacterized protein</fullName>
    </submittedName>
</protein>